<sequence length="351" mass="40366">MIKISNCCLVEKSVEKLNEIATFHLNKVNPLTKKGIPYKNSLASRLKVAKDKFSSHDYLTSFCNGNISHQDRLKAFVDYFLSNGMAGLNRVILSSPQDFNSIVDEINSIVIPSDWLSSDGSKSDFYNTISNDVFTYTNYRKSQSCIDTYKKLLGNQAQCFYCNNCKIDIVRFESGKEKLLLDLDHFYLKSKYPYFSLSFFNLIPCCSSCNSSVRGDIDFNTEHHINPYGHCFNSEYVFRLSSEEVVQLSLGSDDPFTSINIIPSADSTRVNDRTVEDLGLIERYRNEIPTVNNLAMKYRRQKHLRDTAFESFVEMIYGYQYCEIPREPEFISRIQMAKLKRDILAQLSGED</sequence>
<evidence type="ECO:0008006" key="3">
    <source>
        <dbReference type="Google" id="ProtNLM"/>
    </source>
</evidence>
<evidence type="ECO:0000313" key="2">
    <source>
        <dbReference type="Proteomes" id="UP000533429"/>
    </source>
</evidence>
<dbReference type="Proteomes" id="UP000533429">
    <property type="component" value="Unassembled WGS sequence"/>
</dbReference>
<comment type="caution">
    <text evidence="1">The sequence shown here is derived from an EMBL/GenBank/DDBJ whole genome shotgun (WGS) entry which is preliminary data.</text>
</comment>
<dbReference type="Gene3D" id="1.10.30.50">
    <property type="match status" value="1"/>
</dbReference>
<reference evidence="1 2" key="1">
    <citation type="submission" date="2020-06" db="EMBL/GenBank/DDBJ databases">
        <title>Photobacterium damselae subsp. damselae comparative genomics.</title>
        <authorList>
            <person name="Osorio C.R."/>
        </authorList>
    </citation>
    <scope>NUCLEOTIDE SEQUENCE [LARGE SCALE GENOMIC DNA]</scope>
    <source>
        <strain evidence="1 2">TW250/03</strain>
    </source>
</reference>
<protein>
    <recommendedName>
        <fullName evidence="3">HNH nuclease domain-containing protein</fullName>
    </recommendedName>
</protein>
<proteinExistence type="predicted"/>
<organism evidence="1 2">
    <name type="scientific">Photobacterium damselae subsp. damselae</name>
    <name type="common">Listonella damsela</name>
    <dbReference type="NCBI Taxonomy" id="85581"/>
    <lineage>
        <taxon>Bacteria</taxon>
        <taxon>Pseudomonadati</taxon>
        <taxon>Pseudomonadota</taxon>
        <taxon>Gammaproteobacteria</taxon>
        <taxon>Vibrionales</taxon>
        <taxon>Vibrionaceae</taxon>
        <taxon>Photobacterium</taxon>
    </lineage>
</organism>
<dbReference type="AlphaFoldDB" id="A0A850R3T4"/>
<name>A0A850R3T4_PHODD</name>
<dbReference type="EMBL" id="JABXOR010001516">
    <property type="protein sequence ID" value="NVP03165.1"/>
    <property type="molecule type" value="Genomic_DNA"/>
</dbReference>
<gene>
    <name evidence="1" type="ORF">HWA77_23445</name>
</gene>
<accession>A0A850R3T4</accession>
<evidence type="ECO:0000313" key="1">
    <source>
        <dbReference type="EMBL" id="NVP03165.1"/>
    </source>
</evidence>